<name>A0A6G0NKA0_9STRA</name>
<proteinExistence type="predicted"/>
<accession>A0A6G0NKA0</accession>
<feature type="region of interest" description="Disordered" evidence="1">
    <location>
        <begin position="29"/>
        <end position="56"/>
    </location>
</feature>
<reference evidence="2 3" key="1">
    <citation type="submission" date="2018-09" db="EMBL/GenBank/DDBJ databases">
        <title>Genomic investigation of the strawberry pathogen Phytophthora fragariae indicates pathogenicity is determined by transcriptional variation in three key races.</title>
        <authorList>
            <person name="Adams T.M."/>
            <person name="Armitage A.D."/>
            <person name="Sobczyk M.K."/>
            <person name="Bates H.J."/>
            <person name="Dunwell J.M."/>
            <person name="Nellist C.F."/>
            <person name="Harrison R.J."/>
        </authorList>
    </citation>
    <scope>NUCLEOTIDE SEQUENCE [LARGE SCALE GENOMIC DNA]</scope>
    <source>
        <strain evidence="2 3">BC-23</strain>
    </source>
</reference>
<comment type="caution">
    <text evidence="2">The sequence shown here is derived from an EMBL/GenBank/DDBJ whole genome shotgun (WGS) entry which is preliminary data.</text>
</comment>
<gene>
    <name evidence="2" type="ORF">PF004_g15777</name>
</gene>
<sequence length="56" mass="6166">MFDQLQCPVKFEEHSDSLKLCYAHNFGRERSQDEAQGKQRASLSSTGARASSASCA</sequence>
<feature type="compositionally biased region" description="Polar residues" evidence="1">
    <location>
        <begin position="39"/>
        <end position="56"/>
    </location>
</feature>
<feature type="non-terminal residue" evidence="2">
    <location>
        <position position="56"/>
    </location>
</feature>
<evidence type="ECO:0000313" key="3">
    <source>
        <dbReference type="Proteomes" id="UP000476176"/>
    </source>
</evidence>
<protein>
    <submittedName>
        <fullName evidence="2">Uncharacterized protein</fullName>
    </submittedName>
</protein>
<dbReference type="Proteomes" id="UP000476176">
    <property type="component" value="Unassembled WGS sequence"/>
</dbReference>
<evidence type="ECO:0000256" key="1">
    <source>
        <dbReference type="SAM" id="MobiDB-lite"/>
    </source>
</evidence>
<organism evidence="2 3">
    <name type="scientific">Phytophthora fragariae</name>
    <dbReference type="NCBI Taxonomy" id="53985"/>
    <lineage>
        <taxon>Eukaryota</taxon>
        <taxon>Sar</taxon>
        <taxon>Stramenopiles</taxon>
        <taxon>Oomycota</taxon>
        <taxon>Peronosporomycetes</taxon>
        <taxon>Peronosporales</taxon>
        <taxon>Peronosporaceae</taxon>
        <taxon>Phytophthora</taxon>
    </lineage>
</organism>
<evidence type="ECO:0000313" key="2">
    <source>
        <dbReference type="EMBL" id="KAE9211899.1"/>
    </source>
</evidence>
<dbReference type="AlphaFoldDB" id="A0A6G0NKA0"/>
<dbReference type="EMBL" id="QXGC01001078">
    <property type="protein sequence ID" value="KAE9211899.1"/>
    <property type="molecule type" value="Genomic_DNA"/>
</dbReference>